<proteinExistence type="predicted"/>
<accession>A0ABP3I4G8</accession>
<sequence length="322" mass="35953">MLVLSPDQTDGLHLTLAALPTHVRERLEELLPEAAIAAIQASSHWDFELCAKKVDEIIGIGPEDEITGALRRGMIASWLLELPRRIASYNLPPEVFEAYPYWLSRTAKSLSEDTGAYDADFWAKDVRFALGLSVPGSRTHLIDLSSPVGPRQTVEHVMGGHGLTAPLRWFSAKGWGVWLEVHTESRDLTDFNPAGWDKAWLAMAGIVRRYSGLRGGIGSSWFYDPPLTQISPRLAYLRQTPLKNGAFMVHQGPGDIHTERASASSPTRRALIESGKYKPRSWLMIWPRKALLRWADKEIQRQADLADIIEKAEETGKIDNPA</sequence>
<reference evidence="2" key="1">
    <citation type="journal article" date="2019" name="Int. J. Syst. Evol. Microbiol.">
        <title>The Global Catalogue of Microorganisms (GCM) 10K type strain sequencing project: providing services to taxonomists for standard genome sequencing and annotation.</title>
        <authorList>
            <consortium name="The Broad Institute Genomics Platform"/>
            <consortium name="The Broad Institute Genome Sequencing Center for Infectious Disease"/>
            <person name="Wu L."/>
            <person name="Ma J."/>
        </authorList>
    </citation>
    <scope>NUCLEOTIDE SEQUENCE [LARGE SCALE GENOMIC DNA]</scope>
    <source>
        <strain evidence="2">JCM 13476</strain>
    </source>
</reference>
<organism evidence="1 2">
    <name type="scientific">Brevundimonas terrae</name>
    <dbReference type="NCBI Taxonomy" id="363631"/>
    <lineage>
        <taxon>Bacteria</taxon>
        <taxon>Pseudomonadati</taxon>
        <taxon>Pseudomonadota</taxon>
        <taxon>Alphaproteobacteria</taxon>
        <taxon>Caulobacterales</taxon>
        <taxon>Caulobacteraceae</taxon>
        <taxon>Brevundimonas</taxon>
    </lineage>
</organism>
<dbReference type="EMBL" id="BAAAEJ010000007">
    <property type="protein sequence ID" value="GAA0390003.1"/>
    <property type="molecule type" value="Genomic_DNA"/>
</dbReference>
<keyword evidence="2" id="KW-1185">Reference proteome</keyword>
<evidence type="ECO:0000313" key="1">
    <source>
        <dbReference type="EMBL" id="GAA0390003.1"/>
    </source>
</evidence>
<evidence type="ECO:0000313" key="2">
    <source>
        <dbReference type="Proteomes" id="UP001500791"/>
    </source>
</evidence>
<name>A0ABP3I4G8_9CAUL</name>
<evidence type="ECO:0008006" key="3">
    <source>
        <dbReference type="Google" id="ProtNLM"/>
    </source>
</evidence>
<protein>
    <recommendedName>
        <fullName evidence="3">DUF3396 domain-containing protein</fullName>
    </recommendedName>
</protein>
<gene>
    <name evidence="1" type="ORF">GCM10009093_15770</name>
</gene>
<comment type="caution">
    <text evidence="1">The sequence shown here is derived from an EMBL/GenBank/DDBJ whole genome shotgun (WGS) entry which is preliminary data.</text>
</comment>
<dbReference type="Proteomes" id="UP001500791">
    <property type="component" value="Unassembled WGS sequence"/>
</dbReference>
<dbReference type="RefSeq" id="WP_208380649.1">
    <property type="nucleotide sequence ID" value="NZ_BAAAEJ010000007.1"/>
</dbReference>